<proteinExistence type="predicted"/>
<gene>
    <name evidence="2" type="ORF">WN48_10636</name>
</gene>
<keyword evidence="3" id="KW-1185">Reference proteome</keyword>
<dbReference type="EMBL" id="KQ768090">
    <property type="protein sequence ID" value="OAD53217.1"/>
    <property type="molecule type" value="Genomic_DNA"/>
</dbReference>
<name>A0A310S6E4_9HYME</name>
<reference evidence="2 3" key="1">
    <citation type="submission" date="2015-07" db="EMBL/GenBank/DDBJ databases">
        <title>The genome of Eufriesea mexicana.</title>
        <authorList>
            <person name="Pan H."/>
            <person name="Kapheim K."/>
        </authorList>
    </citation>
    <scope>NUCLEOTIDE SEQUENCE [LARGE SCALE GENOMIC DNA]</scope>
    <source>
        <strain evidence="2">0111107269</strain>
        <tissue evidence="2">Whole body</tissue>
    </source>
</reference>
<evidence type="ECO:0000313" key="2">
    <source>
        <dbReference type="EMBL" id="OAD53217.1"/>
    </source>
</evidence>
<evidence type="ECO:0000313" key="3">
    <source>
        <dbReference type="Proteomes" id="UP000250275"/>
    </source>
</evidence>
<feature type="region of interest" description="Disordered" evidence="1">
    <location>
        <begin position="1"/>
        <end position="33"/>
    </location>
</feature>
<sequence length="62" mass="6714">MKKDEENEGTGGKEEDEVERGYPHGGCRGRSNVISPNHSRGVSLVCYVLYVCTVGGTDTARL</sequence>
<protein>
    <submittedName>
        <fullName evidence="2">Uncharacterized protein</fullName>
    </submittedName>
</protein>
<dbReference type="Proteomes" id="UP000250275">
    <property type="component" value="Unassembled WGS sequence"/>
</dbReference>
<evidence type="ECO:0000256" key="1">
    <source>
        <dbReference type="SAM" id="MobiDB-lite"/>
    </source>
</evidence>
<organism evidence="2 3">
    <name type="scientific">Eufriesea mexicana</name>
    <dbReference type="NCBI Taxonomy" id="516756"/>
    <lineage>
        <taxon>Eukaryota</taxon>
        <taxon>Metazoa</taxon>
        <taxon>Ecdysozoa</taxon>
        <taxon>Arthropoda</taxon>
        <taxon>Hexapoda</taxon>
        <taxon>Insecta</taxon>
        <taxon>Pterygota</taxon>
        <taxon>Neoptera</taxon>
        <taxon>Endopterygota</taxon>
        <taxon>Hymenoptera</taxon>
        <taxon>Apocrita</taxon>
        <taxon>Aculeata</taxon>
        <taxon>Apoidea</taxon>
        <taxon>Anthophila</taxon>
        <taxon>Apidae</taxon>
        <taxon>Eufriesea</taxon>
    </lineage>
</organism>
<accession>A0A310S6E4</accession>
<dbReference type="AlphaFoldDB" id="A0A310S6E4"/>